<proteinExistence type="predicted"/>
<evidence type="ECO:0000313" key="3">
    <source>
        <dbReference type="Proteomes" id="UP001310594"/>
    </source>
</evidence>
<sequence>MPAVDILQLHNNEGESHDQDLKLLFAASGDLRNVIKTIAGVPATYGGALSITVNDREFNAVGRNALVLLVALAVPDDNAAIHCMLHLVYSSMIRQVDLDLLNTNVRPLIQDVVDKIAGKAAETLQKKTWKFGTNELCLTLSKTCWIAMLSLLEVPPALTTESARRAHTDVTMARKDYIESQYTAHSPAHRVCKEQFRKDGILLPFGNSREAFTIPIRVTWRMRDYAQDFEGWDLAEVLRKDSGLASNDLYGKIFFGVRDVFRQFRGVLSSRPSAFILTNMQAMSLLDHTPNNTFARIEYCKTSDRGNPDIAKVLGRLGPLLQAPSANPCATLLTLFTSAVSLMTSDQDAKKAINVETSRVGKFMPITSKVLKGGLWGVRIQLMNEALLLVRDNDKYFDRYMQQHQFDMAAQASDTAMKEPHTLIDKWPLRLKKLPEQEGAKEEFKTRLASTYYGRERYVE</sequence>
<reference evidence="2" key="1">
    <citation type="submission" date="2023-08" db="EMBL/GenBank/DDBJ databases">
        <title>Black Yeasts Isolated from many extreme environments.</title>
        <authorList>
            <person name="Coleine C."/>
            <person name="Stajich J.E."/>
            <person name="Selbmann L."/>
        </authorList>
    </citation>
    <scope>NUCLEOTIDE SEQUENCE</scope>
    <source>
        <strain evidence="2">CCFEE 5810</strain>
    </source>
</reference>
<dbReference type="EMBL" id="JAVRQU010000009">
    <property type="protein sequence ID" value="KAK5698990.1"/>
    <property type="molecule type" value="Genomic_DNA"/>
</dbReference>
<gene>
    <name evidence="2" type="ORF">LTR97_006639</name>
</gene>
<evidence type="ECO:0000313" key="2">
    <source>
        <dbReference type="EMBL" id="KAK5698990.1"/>
    </source>
</evidence>
<feature type="domain" description="DUF4470" evidence="1">
    <location>
        <begin position="1"/>
        <end position="93"/>
    </location>
</feature>
<dbReference type="AlphaFoldDB" id="A0AAN7W6V5"/>
<dbReference type="Proteomes" id="UP001310594">
    <property type="component" value="Unassembled WGS sequence"/>
</dbReference>
<name>A0AAN7W6V5_9PEZI</name>
<protein>
    <recommendedName>
        <fullName evidence="1">DUF4470 domain-containing protein</fullName>
    </recommendedName>
</protein>
<accession>A0AAN7W6V5</accession>
<dbReference type="InterPro" id="IPR027974">
    <property type="entry name" value="DUF4470"/>
</dbReference>
<comment type="caution">
    <text evidence="2">The sequence shown here is derived from an EMBL/GenBank/DDBJ whole genome shotgun (WGS) entry which is preliminary data.</text>
</comment>
<organism evidence="2 3">
    <name type="scientific">Elasticomyces elasticus</name>
    <dbReference type="NCBI Taxonomy" id="574655"/>
    <lineage>
        <taxon>Eukaryota</taxon>
        <taxon>Fungi</taxon>
        <taxon>Dikarya</taxon>
        <taxon>Ascomycota</taxon>
        <taxon>Pezizomycotina</taxon>
        <taxon>Dothideomycetes</taxon>
        <taxon>Dothideomycetidae</taxon>
        <taxon>Mycosphaerellales</taxon>
        <taxon>Teratosphaeriaceae</taxon>
        <taxon>Elasticomyces</taxon>
    </lineage>
</organism>
<dbReference type="Pfam" id="PF14737">
    <property type="entry name" value="DUF4470"/>
    <property type="match status" value="1"/>
</dbReference>
<evidence type="ECO:0000259" key="1">
    <source>
        <dbReference type="Pfam" id="PF14737"/>
    </source>
</evidence>